<dbReference type="Proteomes" id="UP000548476">
    <property type="component" value="Unassembled WGS sequence"/>
</dbReference>
<keyword evidence="2" id="KW-0645">Protease</keyword>
<accession>A0A841FIK3</accession>
<evidence type="ECO:0000313" key="7">
    <source>
        <dbReference type="EMBL" id="MBB6036036.1"/>
    </source>
</evidence>
<dbReference type="PANTHER" id="PTHR47359">
    <property type="entry name" value="PEPTIDOGLYCAN DL-ENDOPEPTIDASE CWLO"/>
    <property type="match status" value="1"/>
</dbReference>
<dbReference type="PROSITE" id="PS51935">
    <property type="entry name" value="NLPC_P60"/>
    <property type="match status" value="1"/>
</dbReference>
<comment type="caution">
    <text evidence="7">The sequence shown here is derived from an EMBL/GenBank/DDBJ whole genome shotgun (WGS) entry which is preliminary data.</text>
</comment>
<dbReference type="EMBL" id="JACHGT010000008">
    <property type="protein sequence ID" value="MBB6036036.1"/>
    <property type="molecule type" value="Genomic_DNA"/>
</dbReference>
<feature type="domain" description="NlpC/P60" evidence="6">
    <location>
        <begin position="166"/>
        <end position="284"/>
    </location>
</feature>
<dbReference type="GO" id="GO:0006508">
    <property type="term" value="P:proteolysis"/>
    <property type="evidence" value="ECO:0007669"/>
    <property type="project" value="UniProtKB-KW"/>
</dbReference>
<evidence type="ECO:0000256" key="1">
    <source>
        <dbReference type="ARBA" id="ARBA00007074"/>
    </source>
</evidence>
<evidence type="ECO:0000256" key="5">
    <source>
        <dbReference type="SAM" id="Coils"/>
    </source>
</evidence>
<evidence type="ECO:0000256" key="3">
    <source>
        <dbReference type="ARBA" id="ARBA00022801"/>
    </source>
</evidence>
<proteinExistence type="inferred from homology"/>
<protein>
    <submittedName>
        <fullName evidence="7">Cell wall-associated NlpC family hydrolase</fullName>
    </submittedName>
</protein>
<dbReference type="Gene3D" id="3.90.1720.10">
    <property type="entry name" value="endopeptidase domain like (from Nostoc punctiforme)"/>
    <property type="match status" value="1"/>
</dbReference>
<dbReference type="AlphaFoldDB" id="A0A841FIK3"/>
<reference evidence="7 8" key="1">
    <citation type="submission" date="2020-08" db="EMBL/GenBank/DDBJ databases">
        <title>Genomic Encyclopedia of Type Strains, Phase IV (KMG-IV): sequencing the most valuable type-strain genomes for metagenomic binning, comparative biology and taxonomic classification.</title>
        <authorList>
            <person name="Goeker M."/>
        </authorList>
    </citation>
    <scope>NUCLEOTIDE SEQUENCE [LARGE SCALE GENOMIC DNA]</scope>
    <source>
        <strain evidence="7 8">YIM 65646</strain>
    </source>
</reference>
<feature type="coiled-coil region" evidence="5">
    <location>
        <begin position="8"/>
        <end position="49"/>
    </location>
</feature>
<dbReference type="SUPFAM" id="SSF54001">
    <property type="entry name" value="Cysteine proteinases"/>
    <property type="match status" value="1"/>
</dbReference>
<keyword evidence="5" id="KW-0175">Coiled coil</keyword>
<name>A0A841FIK3_9ACTN</name>
<evidence type="ECO:0000259" key="6">
    <source>
        <dbReference type="PROSITE" id="PS51935"/>
    </source>
</evidence>
<dbReference type="InterPro" id="IPR051794">
    <property type="entry name" value="PG_Endopeptidase_C40"/>
</dbReference>
<keyword evidence="3 7" id="KW-0378">Hydrolase</keyword>
<dbReference type="PANTHER" id="PTHR47359:SF3">
    <property type="entry name" value="NLP_P60 DOMAIN-CONTAINING PROTEIN-RELATED"/>
    <property type="match status" value="1"/>
</dbReference>
<keyword evidence="8" id="KW-1185">Reference proteome</keyword>
<gene>
    <name evidence="7" type="ORF">HNR73_003904</name>
</gene>
<dbReference type="InterPro" id="IPR000064">
    <property type="entry name" value="NLP_P60_dom"/>
</dbReference>
<keyword evidence="4" id="KW-0788">Thiol protease</keyword>
<evidence type="ECO:0000256" key="4">
    <source>
        <dbReference type="ARBA" id="ARBA00022807"/>
    </source>
</evidence>
<dbReference type="RefSeq" id="WP_184788885.1">
    <property type="nucleotide sequence ID" value="NZ_BONT01000046.1"/>
</dbReference>
<evidence type="ECO:0000313" key="8">
    <source>
        <dbReference type="Proteomes" id="UP000548476"/>
    </source>
</evidence>
<dbReference type="GO" id="GO:0008234">
    <property type="term" value="F:cysteine-type peptidase activity"/>
    <property type="evidence" value="ECO:0007669"/>
    <property type="project" value="UniProtKB-KW"/>
</dbReference>
<sequence>METQYHDLEKIIEDYNKVNLEFKDTKRKIAKLEKKLKPFEEKLDVLYEEVGKIASASYMGGNMSGLTAVFTTGSADNLADRITLLDQVTVDDHDAITALNDAKADLDEQKRVLDGLYSTQSEQEGELREKKETIEADLDRLQDERETAYRDSRDVADDGFIPPYVPGDRGKVVRFALKQDGEPYVFAAAGPDGWDCSGLTLGAWGQVGVNLPHNAESQWNMVQHISRDELQPGDLVFYNGLSHVALYIGDGHVIHAATNYSNVYVTTIDAAASDYFGAGRIPGW</sequence>
<dbReference type="Gene3D" id="6.10.250.3150">
    <property type="match status" value="1"/>
</dbReference>
<comment type="similarity">
    <text evidence="1">Belongs to the peptidase C40 family.</text>
</comment>
<feature type="coiled-coil region" evidence="5">
    <location>
        <begin position="124"/>
        <end position="151"/>
    </location>
</feature>
<evidence type="ECO:0000256" key="2">
    <source>
        <dbReference type="ARBA" id="ARBA00022670"/>
    </source>
</evidence>
<dbReference type="InterPro" id="IPR038765">
    <property type="entry name" value="Papain-like_cys_pep_sf"/>
</dbReference>
<dbReference type="Pfam" id="PF00877">
    <property type="entry name" value="NLPC_P60"/>
    <property type="match status" value="1"/>
</dbReference>
<organism evidence="7 8">
    <name type="scientific">Phytomonospora endophytica</name>
    <dbReference type="NCBI Taxonomy" id="714109"/>
    <lineage>
        <taxon>Bacteria</taxon>
        <taxon>Bacillati</taxon>
        <taxon>Actinomycetota</taxon>
        <taxon>Actinomycetes</taxon>
        <taxon>Micromonosporales</taxon>
        <taxon>Micromonosporaceae</taxon>
        <taxon>Phytomonospora</taxon>
    </lineage>
</organism>